<gene>
    <name evidence="1" type="ORF">PMAYCL1PPCAC_09312</name>
</gene>
<evidence type="ECO:0000313" key="1">
    <source>
        <dbReference type="EMBL" id="GMR39117.1"/>
    </source>
</evidence>
<protein>
    <submittedName>
        <fullName evidence="1">Uncharacterized protein</fullName>
    </submittedName>
</protein>
<feature type="non-terminal residue" evidence="1">
    <location>
        <position position="73"/>
    </location>
</feature>
<comment type="caution">
    <text evidence="1">The sequence shown here is derived from an EMBL/GenBank/DDBJ whole genome shotgun (WGS) entry which is preliminary data.</text>
</comment>
<evidence type="ECO:0000313" key="2">
    <source>
        <dbReference type="Proteomes" id="UP001328107"/>
    </source>
</evidence>
<reference evidence="2" key="1">
    <citation type="submission" date="2022-10" db="EMBL/GenBank/DDBJ databases">
        <title>Genome assembly of Pristionchus species.</title>
        <authorList>
            <person name="Yoshida K."/>
            <person name="Sommer R.J."/>
        </authorList>
    </citation>
    <scope>NUCLEOTIDE SEQUENCE [LARGE SCALE GENOMIC DNA]</scope>
    <source>
        <strain evidence="2">RS5460</strain>
    </source>
</reference>
<dbReference type="Proteomes" id="UP001328107">
    <property type="component" value="Unassembled WGS sequence"/>
</dbReference>
<dbReference type="EMBL" id="BTRK01000002">
    <property type="protein sequence ID" value="GMR39117.1"/>
    <property type="molecule type" value="Genomic_DNA"/>
</dbReference>
<organism evidence="1 2">
    <name type="scientific">Pristionchus mayeri</name>
    <dbReference type="NCBI Taxonomy" id="1317129"/>
    <lineage>
        <taxon>Eukaryota</taxon>
        <taxon>Metazoa</taxon>
        <taxon>Ecdysozoa</taxon>
        <taxon>Nematoda</taxon>
        <taxon>Chromadorea</taxon>
        <taxon>Rhabditida</taxon>
        <taxon>Rhabditina</taxon>
        <taxon>Diplogasteromorpha</taxon>
        <taxon>Diplogasteroidea</taxon>
        <taxon>Neodiplogasteridae</taxon>
        <taxon>Pristionchus</taxon>
    </lineage>
</organism>
<accession>A0AAN4ZJB1</accession>
<name>A0AAN4ZJB1_9BILA</name>
<dbReference type="AlphaFoldDB" id="A0AAN4ZJB1"/>
<proteinExistence type="predicted"/>
<keyword evidence="2" id="KW-1185">Reference proteome</keyword>
<feature type="non-terminal residue" evidence="1">
    <location>
        <position position="1"/>
    </location>
</feature>
<sequence length="73" mass="7829">EMKSLISIGMAAGVSLNKLSNTKKVAGALFGYTKFVLNNGLIRGISGLIGTILQKVNHIVDKGIEMVRRNTPM</sequence>